<feature type="region of interest" description="Disordered" evidence="2">
    <location>
        <begin position="965"/>
        <end position="993"/>
    </location>
</feature>
<accession>A0A0G4H5E1</accession>
<gene>
    <name evidence="3" type="ORF">Vbra_10647</name>
</gene>
<organism evidence="3 4">
    <name type="scientific">Vitrella brassicaformis (strain CCMP3155)</name>
    <dbReference type="NCBI Taxonomy" id="1169540"/>
    <lineage>
        <taxon>Eukaryota</taxon>
        <taxon>Sar</taxon>
        <taxon>Alveolata</taxon>
        <taxon>Colpodellida</taxon>
        <taxon>Vitrellaceae</taxon>
        <taxon>Vitrella</taxon>
    </lineage>
</organism>
<feature type="region of interest" description="Disordered" evidence="2">
    <location>
        <begin position="1"/>
        <end position="20"/>
    </location>
</feature>
<feature type="compositionally biased region" description="Low complexity" evidence="2">
    <location>
        <begin position="637"/>
        <end position="662"/>
    </location>
</feature>
<proteinExistence type="predicted"/>
<feature type="coiled-coil region" evidence="1">
    <location>
        <begin position="151"/>
        <end position="213"/>
    </location>
</feature>
<evidence type="ECO:0000313" key="4">
    <source>
        <dbReference type="Proteomes" id="UP000041254"/>
    </source>
</evidence>
<dbReference type="VEuPathDB" id="CryptoDB:Vbra_10647"/>
<feature type="region of interest" description="Disordered" evidence="2">
    <location>
        <begin position="500"/>
        <end position="547"/>
    </location>
</feature>
<dbReference type="EMBL" id="CDMY01001019">
    <property type="protein sequence ID" value="CEM39005.1"/>
    <property type="molecule type" value="Genomic_DNA"/>
</dbReference>
<feature type="region of interest" description="Disordered" evidence="2">
    <location>
        <begin position="832"/>
        <end position="856"/>
    </location>
</feature>
<evidence type="ECO:0000256" key="1">
    <source>
        <dbReference type="SAM" id="Coils"/>
    </source>
</evidence>
<evidence type="ECO:0000256" key="2">
    <source>
        <dbReference type="SAM" id="MobiDB-lite"/>
    </source>
</evidence>
<feature type="compositionally biased region" description="Polar residues" evidence="2">
    <location>
        <begin position="1"/>
        <end position="19"/>
    </location>
</feature>
<sequence length="993" mass="109824">MKEDNNTMSTTESPISDSPTAALAGRLRQLKNENAMLLTRVEEAALKERETRERETREREAHETKLHRLSQELRTERQKREREREELYNDNLRLDDEATRAAAEISKLQTANTKLAAALQAAERRMKDEIDMEDADIAELKMIDEARPAQMGAMRERITSLHKELKKSEEDVLRLQALTSQQQSLLAKSEEQLSELRRLVQAETQARELAEAALSSKTRLSDALRLQISLPEKRRTDRRTLANGACVDKAVQTAKGDGNIWLTKTPHHSHIAPADVAHLPGAGGQRKRVRSRGRAAQLEGSNHWTFESVQGPRLFSGLLPQPSGTPPPSPPKFDESFPVRIPPPPGTPIRRRPSSAKAADATPVCRRAKDARKVIRRQAGPRTLGDLAKETRRAASVDDVLLSCGDGTSFGGFVEIPGAGGAPSGGRRVSEGAVEPRRRLCAENEMLMVESELQAGQGEEIGQYEETIEWPVATWEGGHEWDLEGLQRLREPALRVREEAETPWVEEQAKHPTRQEQPAAQTNGQGQQGRPDVTISAWPANNETQDTPQTVYPTQAPHTHEAFMSVGCRMVDGGASFAQRSQVRSPNGVMSVPDQLSEPMKAADRSYFATKAPGKVEMTREARAREIRREIDRKFRSNSASAAGGLAAKSTTAASAPLSADSGSGTSEDKQDEHEINYRPQHEIDRNAGQSGRTNSENAQRQHVSPSRGSGGGGNGNRIFAFTPGVDLRGGPMGRSADGVMSVPAALGTNIALLEGNTVAMGRQGGQTADTDRPNDQLARARRSWQENEYTHDSLRARLEELELSEQMMARERAMIERKGFALVLDIERHPHQPKTPTRRLSNLAGKNTTTAQETSTVPQNELLAVLHNIESPPMIGLPFGHHDSHGAPQTLTQHRYQQQYSQTPKRVPDMHRIAQLARPKKQAIILQRDPVVATRGIVRPDDLMRRLAVHDKAVSIPYGKIRPCPRAPVPSPERQRVPTTPTKTNGRRVTYM</sequence>
<dbReference type="Proteomes" id="UP000041254">
    <property type="component" value="Unassembled WGS sequence"/>
</dbReference>
<name>A0A0G4H5E1_VITBC</name>
<evidence type="ECO:0000313" key="3">
    <source>
        <dbReference type="EMBL" id="CEM39005.1"/>
    </source>
</evidence>
<feature type="region of interest" description="Disordered" evidence="2">
    <location>
        <begin position="46"/>
        <end position="84"/>
    </location>
</feature>
<feature type="region of interest" description="Disordered" evidence="2">
    <location>
        <begin position="635"/>
        <end position="723"/>
    </location>
</feature>
<dbReference type="InParanoid" id="A0A0G4H5E1"/>
<dbReference type="AlphaFoldDB" id="A0A0G4H5E1"/>
<feature type="region of interest" description="Disordered" evidence="2">
    <location>
        <begin position="345"/>
        <end position="367"/>
    </location>
</feature>
<reference evidence="3 4" key="1">
    <citation type="submission" date="2014-11" db="EMBL/GenBank/DDBJ databases">
        <authorList>
            <person name="Zhu J."/>
            <person name="Qi W."/>
            <person name="Song R."/>
        </authorList>
    </citation>
    <scope>NUCLEOTIDE SEQUENCE [LARGE SCALE GENOMIC DNA]</scope>
</reference>
<keyword evidence="4" id="KW-1185">Reference proteome</keyword>
<feature type="region of interest" description="Disordered" evidence="2">
    <location>
        <begin position="318"/>
        <end position="337"/>
    </location>
</feature>
<protein>
    <submittedName>
        <fullName evidence="3">Uncharacterized protein</fullName>
    </submittedName>
</protein>
<feature type="compositionally biased region" description="Polar residues" evidence="2">
    <location>
        <begin position="688"/>
        <end position="705"/>
    </location>
</feature>
<keyword evidence="1" id="KW-0175">Coiled coil</keyword>
<feature type="compositionally biased region" description="Polar residues" evidence="2">
    <location>
        <begin position="835"/>
        <end position="856"/>
    </location>
</feature>
<feature type="compositionally biased region" description="Basic and acidic residues" evidence="2">
    <location>
        <begin position="667"/>
        <end position="686"/>
    </location>
</feature>
<feature type="compositionally biased region" description="Polar residues" evidence="2">
    <location>
        <begin position="515"/>
        <end position="525"/>
    </location>
</feature>